<dbReference type="PROSITE" id="PS51918">
    <property type="entry name" value="RADICAL_SAM"/>
    <property type="match status" value="1"/>
</dbReference>
<dbReference type="PANTHER" id="PTHR11918">
    <property type="entry name" value="RADICAL SAM PROTEINS"/>
    <property type="match status" value="1"/>
</dbReference>
<evidence type="ECO:0000313" key="19">
    <source>
        <dbReference type="Proteomes" id="UP000637695"/>
    </source>
</evidence>
<dbReference type="SMART" id="SM00729">
    <property type="entry name" value="Elp3"/>
    <property type="match status" value="1"/>
</dbReference>
<dbReference type="Gene3D" id="3.40.50.12160">
    <property type="entry name" value="Methylthiotransferase, N-terminal domain"/>
    <property type="match status" value="1"/>
</dbReference>
<keyword evidence="10" id="KW-0408">Iron</keyword>
<dbReference type="NCBIfam" id="TIGR00089">
    <property type="entry name" value="MiaB/RimO family radical SAM methylthiotransferase"/>
    <property type="match status" value="1"/>
</dbReference>
<evidence type="ECO:0000256" key="4">
    <source>
        <dbReference type="ARBA" id="ARBA00022485"/>
    </source>
</evidence>
<evidence type="ECO:0000256" key="10">
    <source>
        <dbReference type="ARBA" id="ARBA00023004"/>
    </source>
</evidence>
<dbReference type="SFLD" id="SFLDF00295">
    <property type="entry name" value="threonylcarbamoyladenosine_tRN"/>
    <property type="match status" value="1"/>
</dbReference>
<dbReference type="SFLD" id="SFLDS00029">
    <property type="entry name" value="Radical_SAM"/>
    <property type="match status" value="1"/>
</dbReference>
<dbReference type="PANTHER" id="PTHR11918:SF45">
    <property type="entry name" value="THREONYLCARBAMOYLADENOSINE TRNA METHYLTHIOTRANSFERASE"/>
    <property type="match status" value="1"/>
</dbReference>
<keyword evidence="4" id="KW-0004">4Fe-4S</keyword>
<comment type="catalytic activity">
    <reaction evidence="13">
        <text>N(6)-L-threonylcarbamoyladenosine(37) in tRNA + (sulfur carrier)-SH + AH2 + 2 S-adenosyl-L-methionine = 2-methylsulfanyl-N(6)-L-threonylcarbamoyladenosine(37) in tRNA + (sulfur carrier)-H + 5'-deoxyadenosine + L-methionine + A + S-adenosyl-L-homocysteine + 2 H(+)</text>
        <dbReference type="Rhea" id="RHEA:37075"/>
        <dbReference type="Rhea" id="RHEA-COMP:10163"/>
        <dbReference type="Rhea" id="RHEA-COMP:11092"/>
        <dbReference type="Rhea" id="RHEA-COMP:14737"/>
        <dbReference type="Rhea" id="RHEA-COMP:14739"/>
        <dbReference type="ChEBI" id="CHEBI:13193"/>
        <dbReference type="ChEBI" id="CHEBI:15378"/>
        <dbReference type="ChEBI" id="CHEBI:17319"/>
        <dbReference type="ChEBI" id="CHEBI:17499"/>
        <dbReference type="ChEBI" id="CHEBI:29917"/>
        <dbReference type="ChEBI" id="CHEBI:57844"/>
        <dbReference type="ChEBI" id="CHEBI:57856"/>
        <dbReference type="ChEBI" id="CHEBI:59789"/>
        <dbReference type="ChEBI" id="CHEBI:64428"/>
        <dbReference type="ChEBI" id="CHEBI:74418"/>
        <dbReference type="ChEBI" id="CHEBI:74420"/>
        <dbReference type="EC" id="2.8.4.5"/>
    </reaction>
</comment>
<evidence type="ECO:0000256" key="15">
    <source>
        <dbReference type="ARBA" id="ARBA00069898"/>
    </source>
</evidence>
<dbReference type="InterPro" id="IPR034557">
    <property type="entry name" value="ThrcA_tRNA_MEthiotransferase"/>
</dbReference>
<evidence type="ECO:0000313" key="18">
    <source>
        <dbReference type="EMBL" id="GGJ09321.1"/>
    </source>
</evidence>
<dbReference type="NCBIfam" id="TIGR01579">
    <property type="entry name" value="MiaB-like-C"/>
    <property type="match status" value="1"/>
</dbReference>
<dbReference type="PROSITE" id="PS51449">
    <property type="entry name" value="MTTASE_N"/>
    <property type="match status" value="1"/>
</dbReference>
<organism evidence="18 19">
    <name type="scientific">Alicyclobacillus cellulosilyticus</name>
    <dbReference type="NCBI Taxonomy" id="1003997"/>
    <lineage>
        <taxon>Bacteria</taxon>
        <taxon>Bacillati</taxon>
        <taxon>Bacillota</taxon>
        <taxon>Bacilli</taxon>
        <taxon>Bacillales</taxon>
        <taxon>Alicyclobacillaceae</taxon>
        <taxon>Alicyclobacillus</taxon>
    </lineage>
</organism>
<evidence type="ECO:0000256" key="9">
    <source>
        <dbReference type="ARBA" id="ARBA00022723"/>
    </source>
</evidence>
<dbReference type="RefSeq" id="WP_188882558.1">
    <property type="nucleotide sequence ID" value="NZ_BMOY01000028.1"/>
</dbReference>
<dbReference type="Pfam" id="PF00919">
    <property type="entry name" value="UPF0004"/>
    <property type="match status" value="1"/>
</dbReference>
<name>A0A917KCU0_9BACL</name>
<dbReference type="InterPro" id="IPR006638">
    <property type="entry name" value="Elp3/MiaA/NifB-like_rSAM"/>
</dbReference>
<keyword evidence="5" id="KW-0963">Cytoplasm</keyword>
<evidence type="ECO:0000256" key="2">
    <source>
        <dbReference type="ARBA" id="ARBA00002399"/>
    </source>
</evidence>
<keyword evidence="6" id="KW-0808">Transferase</keyword>
<evidence type="ECO:0000256" key="11">
    <source>
        <dbReference type="ARBA" id="ARBA00023014"/>
    </source>
</evidence>
<evidence type="ECO:0000256" key="13">
    <source>
        <dbReference type="ARBA" id="ARBA00051661"/>
    </source>
</evidence>
<protein>
    <recommendedName>
        <fullName evidence="15">Threonylcarbamoyladenosine tRNA methylthiotransferase MtaB</fullName>
        <ecNumber evidence="3">2.8.4.5</ecNumber>
    </recommendedName>
    <alternativeName>
        <fullName evidence="12">tRNA-t(6)A37 methylthiotransferase</fullName>
    </alternativeName>
</protein>
<sequence>MRTVAFHTLGCKVNFYDTEGIWQKFKAAGYRQVPFEEKADVYVINTCSVTNTGDRKSRQVIRRAVRTNPDAVVVVTGCYAQVAPDEVAAIHGVDLIVGNDRKSQIVELVEQVWQEQHPYPTPVRAVGNILKAREFDELDVPYFEERSRASLKIQDGCNHFCTFCIIPYARGLIRSRKPEKVIAQARKLAAAGYREIVLTGIHTGGYGADLDGYRLAHLLADLEKVDEIYRIRISSIEASEIDDHLLEVLAASRKICRHLHIPLQAGHNQVLKRMNRHYTVEAYAGKLARIRAALPGVAVTSDIIVGFPGETDEYFAATESFVAEQRFAQLHVFPYSPRTGTPAAKFPDQVPERVKEERVQRLIRLSQRLTAEYARGFLGRTVEVIPEEPWSPVQGTAADAAAGSGRFWLVGTADNYLKVVFPVPDGVDPARLVGEVCRVRIERTGSELQRGVLVEQVTAWDGETEAPILRPRRAALG</sequence>
<dbReference type="SFLD" id="SFLDG01082">
    <property type="entry name" value="B12-binding_domain_containing"/>
    <property type="match status" value="1"/>
</dbReference>
<dbReference type="GO" id="GO:0035598">
    <property type="term" value="F:tRNA (N(6)-L-threonylcarbamoyladenosine(37)-C(2))-methylthiotransferase activity"/>
    <property type="evidence" value="ECO:0007669"/>
    <property type="project" value="UniProtKB-EC"/>
</dbReference>
<keyword evidence="7" id="KW-0949">S-adenosyl-L-methionine</keyword>
<dbReference type="InterPro" id="IPR013848">
    <property type="entry name" value="Methylthiotransferase_N"/>
</dbReference>
<comment type="function">
    <text evidence="2">Catalyzes the methylthiolation of N6-threonylcarbamoyladenosine (t(6)A), leading to the formation of 2-methylthio-N6-threonylcarbamoyladenosine (ms(2)t(6)A) at position 37 in tRNAs that read codons beginning with adenine.</text>
</comment>
<dbReference type="FunFam" id="3.40.50.12160:FF:000004">
    <property type="entry name" value="Threonylcarbamoyladenosine tRNA methylthiotransferase MtaB"/>
    <property type="match status" value="1"/>
</dbReference>
<keyword evidence="9" id="KW-0479">Metal-binding</keyword>
<dbReference type="FunFam" id="3.80.30.20:FF:000001">
    <property type="entry name" value="tRNA-2-methylthio-N(6)-dimethylallyladenosine synthase 2"/>
    <property type="match status" value="1"/>
</dbReference>
<dbReference type="InterPro" id="IPR005839">
    <property type="entry name" value="Methylthiotransferase"/>
</dbReference>
<dbReference type="SFLD" id="SFLDG01061">
    <property type="entry name" value="methylthiotransferase"/>
    <property type="match status" value="1"/>
</dbReference>
<keyword evidence="8" id="KW-0819">tRNA processing</keyword>
<keyword evidence="19" id="KW-1185">Reference proteome</keyword>
<dbReference type="PROSITE" id="PS01278">
    <property type="entry name" value="MTTASE_RADICAL"/>
    <property type="match status" value="1"/>
</dbReference>
<dbReference type="EMBL" id="BMOY01000028">
    <property type="protein sequence ID" value="GGJ09321.1"/>
    <property type="molecule type" value="Genomic_DNA"/>
</dbReference>
<dbReference type="Pfam" id="PF04055">
    <property type="entry name" value="Radical_SAM"/>
    <property type="match status" value="1"/>
</dbReference>
<evidence type="ECO:0000256" key="12">
    <source>
        <dbReference type="ARBA" id="ARBA00031213"/>
    </source>
</evidence>
<evidence type="ECO:0000256" key="7">
    <source>
        <dbReference type="ARBA" id="ARBA00022691"/>
    </source>
</evidence>
<evidence type="ECO:0000256" key="6">
    <source>
        <dbReference type="ARBA" id="ARBA00022679"/>
    </source>
</evidence>
<evidence type="ECO:0000256" key="5">
    <source>
        <dbReference type="ARBA" id="ARBA00022490"/>
    </source>
</evidence>
<evidence type="ECO:0000259" key="16">
    <source>
        <dbReference type="PROSITE" id="PS51449"/>
    </source>
</evidence>
<dbReference type="AlphaFoldDB" id="A0A917KCU0"/>
<dbReference type="InterPro" id="IPR023404">
    <property type="entry name" value="rSAM_horseshoe"/>
</dbReference>
<comment type="cofactor">
    <cofactor evidence="1">
        <name>[4Fe-4S] cluster</name>
        <dbReference type="ChEBI" id="CHEBI:49883"/>
    </cofactor>
</comment>
<proteinExistence type="inferred from homology"/>
<gene>
    <name evidence="18" type="ORF">GCM10010885_18020</name>
</gene>
<dbReference type="InterPro" id="IPR006467">
    <property type="entry name" value="MiaB-like_bact"/>
</dbReference>
<accession>A0A917KCU0</accession>
<dbReference type="EC" id="2.8.4.5" evidence="3"/>
<feature type="domain" description="MTTase N-terminal" evidence="16">
    <location>
        <begin position="2"/>
        <end position="114"/>
    </location>
</feature>
<dbReference type="GO" id="GO:0046872">
    <property type="term" value="F:metal ion binding"/>
    <property type="evidence" value="ECO:0007669"/>
    <property type="project" value="UniProtKB-KW"/>
</dbReference>
<reference evidence="18" key="2">
    <citation type="submission" date="2020-09" db="EMBL/GenBank/DDBJ databases">
        <authorList>
            <person name="Sun Q."/>
            <person name="Ohkuma M."/>
        </authorList>
    </citation>
    <scope>NUCLEOTIDE SEQUENCE</scope>
    <source>
        <strain evidence="18">JCM 18487</strain>
    </source>
</reference>
<dbReference type="InterPro" id="IPR038135">
    <property type="entry name" value="Methylthiotransferase_N_sf"/>
</dbReference>
<evidence type="ECO:0000259" key="17">
    <source>
        <dbReference type="PROSITE" id="PS51918"/>
    </source>
</evidence>
<dbReference type="InterPro" id="IPR058240">
    <property type="entry name" value="rSAM_sf"/>
</dbReference>
<feature type="domain" description="Radical SAM core" evidence="17">
    <location>
        <begin position="143"/>
        <end position="372"/>
    </location>
</feature>
<dbReference type="InterPro" id="IPR007197">
    <property type="entry name" value="rSAM"/>
</dbReference>
<dbReference type="GO" id="GO:0051539">
    <property type="term" value="F:4 iron, 4 sulfur cluster binding"/>
    <property type="evidence" value="ECO:0007669"/>
    <property type="project" value="UniProtKB-KW"/>
</dbReference>
<evidence type="ECO:0000256" key="1">
    <source>
        <dbReference type="ARBA" id="ARBA00001966"/>
    </source>
</evidence>
<evidence type="ECO:0000256" key="8">
    <source>
        <dbReference type="ARBA" id="ARBA00022694"/>
    </source>
</evidence>
<dbReference type="CDD" id="cd01335">
    <property type="entry name" value="Radical_SAM"/>
    <property type="match status" value="1"/>
</dbReference>
<evidence type="ECO:0000256" key="3">
    <source>
        <dbReference type="ARBA" id="ARBA00013273"/>
    </source>
</evidence>
<dbReference type="SUPFAM" id="SSF102114">
    <property type="entry name" value="Radical SAM enzymes"/>
    <property type="match status" value="1"/>
</dbReference>
<comment type="similarity">
    <text evidence="14">Belongs to the methylthiotransferase family. MtaB subfamily.</text>
</comment>
<dbReference type="Gene3D" id="3.80.30.20">
    <property type="entry name" value="tm_1862 like domain"/>
    <property type="match status" value="1"/>
</dbReference>
<reference evidence="18" key="1">
    <citation type="journal article" date="2014" name="Int. J. Syst. Evol. Microbiol.">
        <title>Complete genome sequence of Corynebacterium casei LMG S-19264T (=DSM 44701T), isolated from a smear-ripened cheese.</title>
        <authorList>
            <consortium name="US DOE Joint Genome Institute (JGI-PGF)"/>
            <person name="Walter F."/>
            <person name="Albersmeier A."/>
            <person name="Kalinowski J."/>
            <person name="Ruckert C."/>
        </authorList>
    </citation>
    <scope>NUCLEOTIDE SEQUENCE</scope>
    <source>
        <strain evidence="18">JCM 18487</strain>
    </source>
</reference>
<evidence type="ECO:0000256" key="14">
    <source>
        <dbReference type="ARBA" id="ARBA00061574"/>
    </source>
</evidence>
<dbReference type="InterPro" id="IPR020612">
    <property type="entry name" value="Methylthiotransferase_CS"/>
</dbReference>
<dbReference type="Proteomes" id="UP000637695">
    <property type="component" value="Unassembled WGS sequence"/>
</dbReference>
<comment type="caution">
    <text evidence="18">The sequence shown here is derived from an EMBL/GenBank/DDBJ whole genome shotgun (WGS) entry which is preliminary data.</text>
</comment>
<keyword evidence="11" id="KW-0411">Iron-sulfur</keyword>